<comment type="caution">
    <text evidence="2">The sequence shown here is derived from an EMBL/GenBank/DDBJ whole genome shotgun (WGS) entry which is preliminary data.</text>
</comment>
<organism evidence="2 3">
    <name type="scientific">Arthrobacter hankyongi</name>
    <dbReference type="NCBI Taxonomy" id="2904801"/>
    <lineage>
        <taxon>Bacteria</taxon>
        <taxon>Bacillati</taxon>
        <taxon>Actinomycetota</taxon>
        <taxon>Actinomycetes</taxon>
        <taxon>Micrococcales</taxon>
        <taxon>Micrococcaceae</taxon>
        <taxon>Arthrobacter</taxon>
    </lineage>
</organism>
<gene>
    <name evidence="2" type="ORF">LVY72_04980</name>
</gene>
<dbReference type="Pfam" id="PF01370">
    <property type="entry name" value="Epimerase"/>
    <property type="match status" value="1"/>
</dbReference>
<evidence type="ECO:0000313" key="3">
    <source>
        <dbReference type="Proteomes" id="UP001165368"/>
    </source>
</evidence>
<sequence>MRILVLGASGYIGRHVSARFVADGHDVTALVRSTQGAATAGQTGACTVLGDLAKTDELVRLVKDQDAVVWIAQLMLDDEHRVVRALLEALHGTGKTFIFTSGTSLLSERTNGEWIENSYAEDDSFIPRRQIAPRLAIENMVRESATRGVRAMCVRPPLIWGNGGSKVISDFYHSARRTGAVCYVGRGLNVYSNVHVEDLADLFSRALKRGVPGALYHCVSGEVNYRTMAETIARHLGIPTRSIEVAEAIDVWDKFTGPIVFSSCSRTRSKRARAELGWQPDPARADILEECTNPAYLSQQPRTVPAHVKPATA</sequence>
<feature type="domain" description="NAD-dependent epimerase/dehydratase" evidence="1">
    <location>
        <begin position="3"/>
        <end position="213"/>
    </location>
</feature>
<proteinExistence type="predicted"/>
<evidence type="ECO:0000313" key="2">
    <source>
        <dbReference type="EMBL" id="MCG2621265.1"/>
    </source>
</evidence>
<dbReference type="EMBL" id="JAKLTQ010000002">
    <property type="protein sequence ID" value="MCG2621265.1"/>
    <property type="molecule type" value="Genomic_DNA"/>
</dbReference>
<dbReference type="Proteomes" id="UP001165368">
    <property type="component" value="Unassembled WGS sequence"/>
</dbReference>
<dbReference type="PANTHER" id="PTHR48079">
    <property type="entry name" value="PROTEIN YEEZ"/>
    <property type="match status" value="1"/>
</dbReference>
<dbReference type="InterPro" id="IPR051783">
    <property type="entry name" value="NAD(P)-dependent_oxidoreduct"/>
</dbReference>
<dbReference type="PANTHER" id="PTHR48079:SF6">
    <property type="entry name" value="NAD(P)-BINDING DOMAIN-CONTAINING PROTEIN-RELATED"/>
    <property type="match status" value="1"/>
</dbReference>
<dbReference type="RefSeq" id="WP_237818371.1">
    <property type="nucleotide sequence ID" value="NZ_JAKLTQ010000002.1"/>
</dbReference>
<protein>
    <submittedName>
        <fullName evidence="2">NAD-dependent epimerase/dehydratase family protein</fullName>
    </submittedName>
</protein>
<dbReference type="Gene3D" id="3.40.50.720">
    <property type="entry name" value="NAD(P)-binding Rossmann-like Domain"/>
    <property type="match status" value="1"/>
</dbReference>
<accession>A0ABS9L3M7</accession>
<dbReference type="InterPro" id="IPR036291">
    <property type="entry name" value="NAD(P)-bd_dom_sf"/>
</dbReference>
<dbReference type="InterPro" id="IPR001509">
    <property type="entry name" value="Epimerase_deHydtase"/>
</dbReference>
<dbReference type="SUPFAM" id="SSF51735">
    <property type="entry name" value="NAD(P)-binding Rossmann-fold domains"/>
    <property type="match status" value="1"/>
</dbReference>
<keyword evidence="3" id="KW-1185">Reference proteome</keyword>
<name>A0ABS9L3M7_9MICC</name>
<reference evidence="2" key="1">
    <citation type="submission" date="2022-01" db="EMBL/GenBank/DDBJ databases">
        <authorList>
            <person name="Jo J.-H."/>
            <person name="Im W.-T."/>
        </authorList>
    </citation>
    <scope>NUCLEOTIDE SEQUENCE</scope>
    <source>
        <strain evidence="2">I2-34</strain>
    </source>
</reference>
<evidence type="ECO:0000259" key="1">
    <source>
        <dbReference type="Pfam" id="PF01370"/>
    </source>
</evidence>